<organism evidence="9 10">
    <name type="scientific">Gemmata palustris</name>
    <dbReference type="NCBI Taxonomy" id="2822762"/>
    <lineage>
        <taxon>Bacteria</taxon>
        <taxon>Pseudomonadati</taxon>
        <taxon>Planctomycetota</taxon>
        <taxon>Planctomycetia</taxon>
        <taxon>Gemmatales</taxon>
        <taxon>Gemmataceae</taxon>
        <taxon>Gemmata</taxon>
    </lineage>
</organism>
<evidence type="ECO:0000256" key="1">
    <source>
        <dbReference type="ARBA" id="ARBA00022527"/>
    </source>
</evidence>
<dbReference type="SMART" id="SM00220">
    <property type="entry name" value="S_TKc"/>
    <property type="match status" value="1"/>
</dbReference>
<keyword evidence="2" id="KW-0808">Transferase</keyword>
<sequence length="619" mass="66517">MSGTSQNGSPEVQPRIPGLDLGEKIGEGSTSTVYCAVHRTLQRTVAVKILCAPAGENPAPPTWLREPQLMASLTHPHVVTVYDAGEVGGYNYMVMEFAAGGALRSRMRPGHPWPPDEATRLLDRIAGALDHIHERGILHLDLKPENVLFADDGEIKITDFGISVAHTGAGARLEGGYFCGTLDYCAPEYRAGLALDERADVFSLATVAYELFTGRLPGRVYVPALRHNPRLPKSLDDALRRGLARDPDERYASIKQFQTALAGACRKNAGRVNHRALAALGIIAALVILPLAVAKWWRPTAVADPEPSGTQAVDGERPDRLVVLYDRSDDLALFTGPDGRGLVGSLGAPVERVPAEAGGTPLPPGLPLSVWPAPRPVLAIRSPSAWGFVYPLQDRTLAQRVVTNWPDLLRAVAPSGQNLVKAGGFDGDCLAPGHAGALWRGGNSAGWSASRQITLDRPRDRPDNPALLLTNLDPSQSGNLLGTYQPLAQAPPAGAVLVLRYRARSLHGHGSLAVYSGMPVAIPDDETGPVAARVRGLGPQLSADPSASGPAPWLYRCPNWVIPTTQWRTYLVVCELPPYPTQRLHRNLVIDLAATPQAATDQVWVDDVELFVWRPEGKP</sequence>
<dbReference type="PROSITE" id="PS00107">
    <property type="entry name" value="PROTEIN_KINASE_ATP"/>
    <property type="match status" value="1"/>
</dbReference>
<dbReference type="PROSITE" id="PS50011">
    <property type="entry name" value="PROTEIN_KINASE_DOM"/>
    <property type="match status" value="1"/>
</dbReference>
<dbReference type="GO" id="GO:0004674">
    <property type="term" value="F:protein serine/threonine kinase activity"/>
    <property type="evidence" value="ECO:0007669"/>
    <property type="project" value="UniProtKB-KW"/>
</dbReference>
<evidence type="ECO:0000256" key="7">
    <source>
        <dbReference type="SAM" id="MobiDB-lite"/>
    </source>
</evidence>
<dbReference type="SUPFAM" id="SSF56112">
    <property type="entry name" value="Protein kinase-like (PK-like)"/>
    <property type="match status" value="1"/>
</dbReference>
<dbReference type="PANTHER" id="PTHR24350">
    <property type="entry name" value="SERINE/THREONINE-PROTEIN KINASE IAL-RELATED"/>
    <property type="match status" value="1"/>
</dbReference>
<accession>A0ABS5BMS1</accession>
<dbReference type="RefSeq" id="WP_210653125.1">
    <property type="nucleotide sequence ID" value="NZ_JAGKQQ010000001.1"/>
</dbReference>
<dbReference type="InterPro" id="IPR017441">
    <property type="entry name" value="Protein_kinase_ATP_BS"/>
</dbReference>
<protein>
    <submittedName>
        <fullName evidence="9">Serine/threonine protein kinase</fullName>
    </submittedName>
</protein>
<feature type="domain" description="Protein kinase" evidence="8">
    <location>
        <begin position="19"/>
        <end position="277"/>
    </location>
</feature>
<dbReference type="EMBL" id="JAGKQQ010000001">
    <property type="protein sequence ID" value="MBP3955023.1"/>
    <property type="molecule type" value="Genomic_DNA"/>
</dbReference>
<evidence type="ECO:0000313" key="10">
    <source>
        <dbReference type="Proteomes" id="UP000676565"/>
    </source>
</evidence>
<evidence type="ECO:0000256" key="4">
    <source>
        <dbReference type="ARBA" id="ARBA00022777"/>
    </source>
</evidence>
<dbReference type="InterPro" id="IPR000719">
    <property type="entry name" value="Prot_kinase_dom"/>
</dbReference>
<evidence type="ECO:0000313" key="9">
    <source>
        <dbReference type="EMBL" id="MBP3955023.1"/>
    </source>
</evidence>
<keyword evidence="4 9" id="KW-0418">Kinase</keyword>
<feature type="region of interest" description="Disordered" evidence="7">
    <location>
        <begin position="1"/>
        <end position="23"/>
    </location>
</feature>
<evidence type="ECO:0000256" key="2">
    <source>
        <dbReference type="ARBA" id="ARBA00022679"/>
    </source>
</evidence>
<evidence type="ECO:0000259" key="8">
    <source>
        <dbReference type="PROSITE" id="PS50011"/>
    </source>
</evidence>
<dbReference type="Gene3D" id="1.10.510.10">
    <property type="entry name" value="Transferase(Phosphotransferase) domain 1"/>
    <property type="match status" value="1"/>
</dbReference>
<evidence type="ECO:0000256" key="3">
    <source>
        <dbReference type="ARBA" id="ARBA00022741"/>
    </source>
</evidence>
<proteinExistence type="predicted"/>
<evidence type="ECO:0000256" key="5">
    <source>
        <dbReference type="ARBA" id="ARBA00022840"/>
    </source>
</evidence>
<comment type="caution">
    <text evidence="9">The sequence shown here is derived from an EMBL/GenBank/DDBJ whole genome shotgun (WGS) entry which is preliminary data.</text>
</comment>
<name>A0ABS5BMS1_9BACT</name>
<dbReference type="CDD" id="cd14014">
    <property type="entry name" value="STKc_PknB_like"/>
    <property type="match status" value="1"/>
</dbReference>
<dbReference type="PROSITE" id="PS00108">
    <property type="entry name" value="PROTEIN_KINASE_ST"/>
    <property type="match status" value="1"/>
</dbReference>
<evidence type="ECO:0000256" key="6">
    <source>
        <dbReference type="PROSITE-ProRule" id="PRU10141"/>
    </source>
</evidence>
<dbReference type="InterPro" id="IPR011009">
    <property type="entry name" value="Kinase-like_dom_sf"/>
</dbReference>
<dbReference type="Proteomes" id="UP000676565">
    <property type="component" value="Unassembled WGS sequence"/>
</dbReference>
<gene>
    <name evidence="9" type="ORF">J8F10_06975</name>
</gene>
<dbReference type="InterPro" id="IPR030616">
    <property type="entry name" value="Aur-like"/>
</dbReference>
<keyword evidence="5 6" id="KW-0067">ATP-binding</keyword>
<keyword evidence="1 9" id="KW-0723">Serine/threonine-protein kinase</keyword>
<keyword evidence="3 6" id="KW-0547">Nucleotide-binding</keyword>
<reference evidence="9 10" key="1">
    <citation type="submission" date="2021-04" db="EMBL/GenBank/DDBJ databases">
        <authorList>
            <person name="Ivanova A."/>
        </authorList>
    </citation>
    <scope>NUCLEOTIDE SEQUENCE [LARGE SCALE GENOMIC DNA]</scope>
    <source>
        <strain evidence="9 10">G18</strain>
    </source>
</reference>
<dbReference type="InterPro" id="IPR008271">
    <property type="entry name" value="Ser/Thr_kinase_AS"/>
</dbReference>
<feature type="binding site" evidence="6">
    <location>
        <position position="48"/>
    </location>
    <ligand>
        <name>ATP</name>
        <dbReference type="ChEBI" id="CHEBI:30616"/>
    </ligand>
</feature>
<dbReference type="Pfam" id="PF00069">
    <property type="entry name" value="Pkinase"/>
    <property type="match status" value="1"/>
</dbReference>
<feature type="compositionally biased region" description="Polar residues" evidence="7">
    <location>
        <begin position="1"/>
        <end position="10"/>
    </location>
</feature>
<keyword evidence="10" id="KW-1185">Reference proteome</keyword>